<feature type="transmembrane region" description="Helical" evidence="5">
    <location>
        <begin position="197"/>
        <end position="216"/>
    </location>
</feature>
<dbReference type="PROSITE" id="PS51384">
    <property type="entry name" value="FAD_FR"/>
    <property type="match status" value="1"/>
</dbReference>
<feature type="transmembrane region" description="Helical" evidence="5">
    <location>
        <begin position="165"/>
        <end position="185"/>
    </location>
</feature>
<dbReference type="SUPFAM" id="SSF52343">
    <property type="entry name" value="Ferredoxin reductase-like, C-terminal NADP-linked domain"/>
    <property type="match status" value="1"/>
</dbReference>
<evidence type="ECO:0000256" key="2">
    <source>
        <dbReference type="ARBA" id="ARBA00022692"/>
    </source>
</evidence>
<evidence type="ECO:0000256" key="5">
    <source>
        <dbReference type="SAM" id="Phobius"/>
    </source>
</evidence>
<sequence>MQDAPAGSRSADAHQSPRLPAWVAALLYPAACLAPLALAATRTVAPAATWELAAAGLGLAGLAAMAVQFVTSGRFQIVSGHLGVDRVMAFHKTAAWWVLLALLLHPVLYVVPTSLADPALGAERLRAYATLTHYRSGVVALAALAILVIGSALQKRLRLRYEAWRGAHVLLAALALGAGLHHALAVGRFSATGALGLFWWALGALVMGIVAVLYGWRWARLHRRPWRLASVVRVADRIWELDIQPVPGTPPLGYRAGQFVWMTEGARRFPLFDHPFSVADSPERPGLSLIVKEAGDFTGRIGQLAPGTPIGIDGPYGTFTLEGRDEDAVLLIAGGAGIGPIMGLLRDLVARGHEQPVRLAYAAGAPENLACLGEIAAAEARLDLRTLLLSETPSSGWSGAVGRLDHARMAEMLDGLDPARTVALICGPGPMVTAVADGLIELGLPMDRVMYERFDYSEGASRLDRRLRRRFLALALALGIGIAAFVAALG</sequence>
<dbReference type="RefSeq" id="WP_171326844.1">
    <property type="nucleotide sequence ID" value="NZ_JABFBC010000004.1"/>
</dbReference>
<comment type="caution">
    <text evidence="7">The sequence shown here is derived from an EMBL/GenBank/DDBJ whole genome shotgun (WGS) entry which is preliminary data.</text>
</comment>
<evidence type="ECO:0000256" key="1">
    <source>
        <dbReference type="ARBA" id="ARBA00004141"/>
    </source>
</evidence>
<feature type="transmembrane region" description="Helical" evidence="5">
    <location>
        <begin position="52"/>
        <end position="73"/>
    </location>
</feature>
<dbReference type="Pfam" id="PF01794">
    <property type="entry name" value="Ferric_reduct"/>
    <property type="match status" value="1"/>
</dbReference>
<dbReference type="InterPro" id="IPR017927">
    <property type="entry name" value="FAD-bd_FR_type"/>
</dbReference>
<dbReference type="Pfam" id="PF00175">
    <property type="entry name" value="NAD_binding_1"/>
    <property type="match status" value="1"/>
</dbReference>
<feature type="transmembrane region" description="Helical" evidence="5">
    <location>
        <begin position="94"/>
        <end position="112"/>
    </location>
</feature>
<dbReference type="PANTHER" id="PTHR47354:SF5">
    <property type="entry name" value="PROTEIN RFBI"/>
    <property type="match status" value="1"/>
</dbReference>
<protein>
    <submittedName>
        <fullName evidence="7">Iron reductase</fullName>
    </submittedName>
</protein>
<accession>A0A849L794</accession>
<organism evidence="7 8">
    <name type="scientific">Halovulum dunhuangense</name>
    <dbReference type="NCBI Taxonomy" id="1505036"/>
    <lineage>
        <taxon>Bacteria</taxon>
        <taxon>Pseudomonadati</taxon>
        <taxon>Pseudomonadota</taxon>
        <taxon>Alphaproteobacteria</taxon>
        <taxon>Rhodobacterales</taxon>
        <taxon>Paracoccaceae</taxon>
        <taxon>Halovulum</taxon>
    </lineage>
</organism>
<dbReference type="GO" id="GO:0016491">
    <property type="term" value="F:oxidoreductase activity"/>
    <property type="evidence" value="ECO:0007669"/>
    <property type="project" value="InterPro"/>
</dbReference>
<gene>
    <name evidence="7" type="ORF">HMH01_16200</name>
</gene>
<dbReference type="InterPro" id="IPR017938">
    <property type="entry name" value="Riboflavin_synthase-like_b-brl"/>
</dbReference>
<comment type="subcellular location">
    <subcellularLocation>
        <location evidence="1">Membrane</location>
        <topology evidence="1">Multi-pass membrane protein</topology>
    </subcellularLocation>
</comment>
<dbReference type="InterPro" id="IPR001433">
    <property type="entry name" value="OxRdtase_FAD/NAD-bd"/>
</dbReference>
<evidence type="ECO:0000313" key="8">
    <source>
        <dbReference type="Proteomes" id="UP000572377"/>
    </source>
</evidence>
<feature type="transmembrane region" description="Helical" evidence="5">
    <location>
        <begin position="21"/>
        <end position="40"/>
    </location>
</feature>
<dbReference type="EMBL" id="JABFBC010000004">
    <property type="protein sequence ID" value="NNU81980.1"/>
    <property type="molecule type" value="Genomic_DNA"/>
</dbReference>
<keyword evidence="4 5" id="KW-0472">Membrane</keyword>
<dbReference type="Pfam" id="PF08022">
    <property type="entry name" value="FAD_binding_8"/>
    <property type="match status" value="1"/>
</dbReference>
<keyword evidence="2 5" id="KW-0812">Transmembrane</keyword>
<dbReference type="InterPro" id="IPR013112">
    <property type="entry name" value="FAD-bd_8"/>
</dbReference>
<keyword evidence="3 5" id="KW-1133">Transmembrane helix</keyword>
<reference evidence="7 8" key="1">
    <citation type="submission" date="2020-05" db="EMBL/GenBank/DDBJ databases">
        <title>Gimesia benthica sp. nov., a novel planctomycete isolated from a deep-sea water sample of the Northwest Indian Ocean.</title>
        <authorList>
            <person name="Wang J."/>
            <person name="Ruan C."/>
            <person name="Song L."/>
            <person name="Zhu Y."/>
            <person name="Li A."/>
            <person name="Zheng X."/>
            <person name="Wang L."/>
            <person name="Lu Z."/>
            <person name="Huang Y."/>
            <person name="Du W."/>
            <person name="Zhou Y."/>
            <person name="Huang L."/>
            <person name="Dai X."/>
        </authorList>
    </citation>
    <scope>NUCLEOTIDE SEQUENCE [LARGE SCALE GENOMIC DNA]</scope>
    <source>
        <strain evidence="7 8">YYQ-30</strain>
    </source>
</reference>
<proteinExistence type="predicted"/>
<feature type="domain" description="FAD-binding FR-type" evidence="6">
    <location>
        <begin position="221"/>
        <end position="322"/>
    </location>
</feature>
<dbReference type="PANTHER" id="PTHR47354">
    <property type="entry name" value="NADH OXIDOREDUCTASE HCR"/>
    <property type="match status" value="1"/>
</dbReference>
<feature type="transmembrane region" description="Helical" evidence="5">
    <location>
        <begin position="132"/>
        <end position="153"/>
    </location>
</feature>
<feature type="transmembrane region" description="Helical" evidence="5">
    <location>
        <begin position="471"/>
        <end position="489"/>
    </location>
</feature>
<dbReference type="InterPro" id="IPR039261">
    <property type="entry name" value="FNR_nucleotide-bd"/>
</dbReference>
<dbReference type="GO" id="GO:0016020">
    <property type="term" value="C:membrane"/>
    <property type="evidence" value="ECO:0007669"/>
    <property type="project" value="UniProtKB-SubCell"/>
</dbReference>
<dbReference type="InterPro" id="IPR013130">
    <property type="entry name" value="Fe3_Rdtase_TM_dom"/>
</dbReference>
<dbReference type="PRINTS" id="PR00410">
    <property type="entry name" value="PHEHYDRXLASE"/>
</dbReference>
<dbReference type="InterPro" id="IPR050415">
    <property type="entry name" value="MRET"/>
</dbReference>
<dbReference type="AlphaFoldDB" id="A0A849L794"/>
<evidence type="ECO:0000256" key="3">
    <source>
        <dbReference type="ARBA" id="ARBA00022989"/>
    </source>
</evidence>
<dbReference type="Proteomes" id="UP000572377">
    <property type="component" value="Unassembled WGS sequence"/>
</dbReference>
<name>A0A849L794_9RHOB</name>
<evidence type="ECO:0000313" key="7">
    <source>
        <dbReference type="EMBL" id="NNU81980.1"/>
    </source>
</evidence>
<keyword evidence="8" id="KW-1185">Reference proteome</keyword>
<dbReference type="Gene3D" id="2.40.30.10">
    <property type="entry name" value="Translation factors"/>
    <property type="match status" value="1"/>
</dbReference>
<evidence type="ECO:0000259" key="6">
    <source>
        <dbReference type="PROSITE" id="PS51384"/>
    </source>
</evidence>
<dbReference type="SUPFAM" id="SSF63380">
    <property type="entry name" value="Riboflavin synthase domain-like"/>
    <property type="match status" value="1"/>
</dbReference>
<evidence type="ECO:0000256" key="4">
    <source>
        <dbReference type="ARBA" id="ARBA00023136"/>
    </source>
</evidence>
<dbReference type="Gene3D" id="3.40.50.80">
    <property type="entry name" value="Nucleotide-binding domain of ferredoxin-NADP reductase (FNR) module"/>
    <property type="match status" value="1"/>
</dbReference>